<dbReference type="Proteomes" id="UP000016943">
    <property type="component" value="Chromosome"/>
</dbReference>
<keyword evidence="3" id="KW-1185">Reference proteome</keyword>
<evidence type="ECO:0000313" key="3">
    <source>
        <dbReference type="Proteomes" id="UP000016943"/>
    </source>
</evidence>
<dbReference type="HOGENOM" id="CLU_186178_2_0_11"/>
<evidence type="ECO:0000313" key="2">
    <source>
        <dbReference type="EMBL" id="AGU15974.1"/>
    </source>
</evidence>
<proteinExistence type="predicted"/>
<dbReference type="EMBL" id="CP006365">
    <property type="protein sequence ID" value="AGU15974.1"/>
    <property type="molecule type" value="Genomic_DNA"/>
</dbReference>
<accession>U3GX96</accession>
<name>U3GX96_9CORY</name>
<sequence>MYGYLWRLIPGPFIVKLIVTLIVAIAVFFLLMEVVFPWVSTMMPYNDVSV</sequence>
<dbReference type="eggNOG" id="ENOG5033BI6">
    <property type="taxonomic scope" value="Bacteria"/>
</dbReference>
<organism evidence="2 3">
    <name type="scientific">Corynebacterium argentoratense DSM 44202</name>
    <dbReference type="NCBI Taxonomy" id="1348662"/>
    <lineage>
        <taxon>Bacteria</taxon>
        <taxon>Bacillati</taxon>
        <taxon>Actinomycetota</taxon>
        <taxon>Actinomycetes</taxon>
        <taxon>Mycobacteriales</taxon>
        <taxon>Corynebacteriaceae</taxon>
        <taxon>Corynebacterium</taxon>
    </lineage>
</organism>
<keyword evidence="1" id="KW-0472">Membrane</keyword>
<dbReference type="RefSeq" id="WP_021012370.1">
    <property type="nucleotide sequence ID" value="NC_022198.1"/>
</dbReference>
<dbReference type="KEGG" id="caz:CARG_09390"/>
<dbReference type="PATRIC" id="fig|1348662.3.peg.1856"/>
<keyword evidence="1" id="KW-1133">Transmembrane helix</keyword>
<evidence type="ECO:0000256" key="1">
    <source>
        <dbReference type="SAM" id="Phobius"/>
    </source>
</evidence>
<dbReference type="AlphaFoldDB" id="U3GX96"/>
<keyword evidence="1" id="KW-0812">Transmembrane</keyword>
<feature type="transmembrane region" description="Helical" evidence="1">
    <location>
        <begin position="13"/>
        <end position="36"/>
    </location>
</feature>
<protein>
    <submittedName>
        <fullName evidence="2">Membrane protein</fullName>
    </submittedName>
</protein>
<reference evidence="2 3" key="1">
    <citation type="journal article" date="2013" name="Genome Announc.">
        <title>Whole-Genome Sequence of the Clinical Strain Corynebacterium argentoratense DSM 44202, Isolated from a Human Throat Specimen.</title>
        <authorList>
            <person name="Bomholt C."/>
            <person name="Glaub A."/>
            <person name="Gravermann K."/>
            <person name="Albersmeier A."/>
            <person name="Brinkrolf K."/>
            <person name="Ruckert C."/>
            <person name="Tauch A."/>
        </authorList>
    </citation>
    <scope>NUCLEOTIDE SEQUENCE [LARGE SCALE GENOMIC DNA]</scope>
    <source>
        <strain evidence="2">DSM 44202</strain>
    </source>
</reference>
<dbReference type="GeneID" id="78250778"/>
<dbReference type="STRING" id="1348662.CARG_09390"/>
<gene>
    <name evidence="2" type="ORF">CARG_09390</name>
</gene>